<dbReference type="PANTHER" id="PTHR44019:SF8">
    <property type="entry name" value="POC1 CENTRIOLAR PROTEIN HOMOLOG"/>
    <property type="match status" value="1"/>
</dbReference>
<feature type="region of interest" description="Disordered" evidence="4">
    <location>
        <begin position="171"/>
        <end position="208"/>
    </location>
</feature>
<dbReference type="Proteomes" id="UP000218209">
    <property type="component" value="Unassembled WGS sequence"/>
</dbReference>
<name>A0A1X6NPZ3_PORUM</name>
<dbReference type="SMART" id="SM00320">
    <property type="entry name" value="WD40"/>
    <property type="match status" value="2"/>
</dbReference>
<evidence type="ECO:0000256" key="2">
    <source>
        <dbReference type="ARBA" id="ARBA00022737"/>
    </source>
</evidence>
<feature type="repeat" description="WD" evidence="3">
    <location>
        <begin position="85"/>
        <end position="117"/>
    </location>
</feature>
<proteinExistence type="predicted"/>
<dbReference type="PROSITE" id="PS50294">
    <property type="entry name" value="WD_REPEATS_REGION"/>
    <property type="match status" value="1"/>
</dbReference>
<keyword evidence="6" id="KW-1185">Reference proteome</keyword>
<gene>
    <name evidence="5" type="ORF">BU14_0696s0002</name>
</gene>
<dbReference type="InterPro" id="IPR015943">
    <property type="entry name" value="WD40/YVTN_repeat-like_dom_sf"/>
</dbReference>
<dbReference type="EMBL" id="KV919226">
    <property type="protein sequence ID" value="OSX70652.1"/>
    <property type="molecule type" value="Genomic_DNA"/>
</dbReference>
<feature type="region of interest" description="Disordered" evidence="4">
    <location>
        <begin position="362"/>
        <end position="398"/>
    </location>
</feature>
<dbReference type="InterPro" id="IPR011047">
    <property type="entry name" value="Quinoprotein_ADH-like_sf"/>
</dbReference>
<dbReference type="PANTHER" id="PTHR44019">
    <property type="entry name" value="WD REPEAT-CONTAINING PROTEIN 55"/>
    <property type="match status" value="1"/>
</dbReference>
<evidence type="ECO:0000256" key="3">
    <source>
        <dbReference type="PROSITE-ProRule" id="PRU00221"/>
    </source>
</evidence>
<dbReference type="Gene3D" id="2.130.10.10">
    <property type="entry name" value="YVTN repeat-like/Quinoprotein amine dehydrogenase"/>
    <property type="match status" value="1"/>
</dbReference>
<feature type="region of interest" description="Disordered" evidence="4">
    <location>
        <begin position="278"/>
        <end position="346"/>
    </location>
</feature>
<evidence type="ECO:0000313" key="6">
    <source>
        <dbReference type="Proteomes" id="UP000218209"/>
    </source>
</evidence>
<feature type="compositionally biased region" description="Low complexity" evidence="4">
    <location>
        <begin position="279"/>
        <end position="308"/>
    </location>
</feature>
<evidence type="ECO:0000313" key="5">
    <source>
        <dbReference type="EMBL" id="OSX70652.1"/>
    </source>
</evidence>
<keyword evidence="1 3" id="KW-0853">WD repeat</keyword>
<feature type="compositionally biased region" description="Basic residues" evidence="4">
    <location>
        <begin position="389"/>
        <end position="398"/>
    </location>
</feature>
<sequence length="398" mass="39523">MCLALTPVDGGASIAAAYSDGSVAVVDVAGGRLSATLPSAAAAVRSLDATATAGGAGGDAGLWAASDDGLLYLYDTAAGVVAGARRGHRGSVLAVAAAPGGGYVATGGADRVLRVWEGRLGKEVVHVDGGFGAAVWGVAYGGGGGGASPPPPTMGGWRSSTRRGRIWSAAAGRRGGSSRGVARGGGGGVGRPCCRRRPPDGAAGRATATSVARVVGRAHAGRGGACGRPSGHSRGWHPPRVWRFGRGLAAARRGAALVGRVPGATPARTVSVWQTRRVAPLGAAPRRRTPAASTPRGTRVSPRSSARAGGSGTRLLRARPATGRGWEGAKKKKNENGEGGGVVNDGRPLLRPAGWVASAAATAGVAARTRRRRPTTAAAGGDGAGAAARWRRRGRSTL</sequence>
<accession>A0A1X6NPZ3</accession>
<reference evidence="5 6" key="1">
    <citation type="submission" date="2017-03" db="EMBL/GenBank/DDBJ databases">
        <title>WGS assembly of Porphyra umbilicalis.</title>
        <authorList>
            <person name="Brawley S.H."/>
            <person name="Blouin N.A."/>
            <person name="Ficko-Blean E."/>
            <person name="Wheeler G.L."/>
            <person name="Lohr M."/>
            <person name="Goodson H.V."/>
            <person name="Jenkins J.W."/>
            <person name="Blaby-Haas C.E."/>
            <person name="Helliwell K.E."/>
            <person name="Chan C."/>
            <person name="Marriage T."/>
            <person name="Bhattacharya D."/>
            <person name="Klein A.S."/>
            <person name="Badis Y."/>
            <person name="Brodie J."/>
            <person name="Cao Y."/>
            <person name="Collen J."/>
            <person name="Dittami S.M."/>
            <person name="Gachon C.M."/>
            <person name="Green B.R."/>
            <person name="Karpowicz S."/>
            <person name="Kim J.W."/>
            <person name="Kudahl U."/>
            <person name="Lin S."/>
            <person name="Michel G."/>
            <person name="Mittag M."/>
            <person name="Olson B.J."/>
            <person name="Pangilinan J."/>
            <person name="Peng Y."/>
            <person name="Qiu H."/>
            <person name="Shu S."/>
            <person name="Singer J.T."/>
            <person name="Smith A.G."/>
            <person name="Sprecher B.N."/>
            <person name="Wagner V."/>
            <person name="Wang W."/>
            <person name="Wang Z.-Y."/>
            <person name="Yan J."/>
            <person name="Yarish C."/>
            <person name="Zoeuner-Riek S."/>
            <person name="Zhuang Y."/>
            <person name="Zou Y."/>
            <person name="Lindquist E.A."/>
            <person name="Grimwood J."/>
            <person name="Barry K."/>
            <person name="Rokhsar D.S."/>
            <person name="Schmutz J."/>
            <person name="Stiller J.W."/>
            <person name="Grossman A.R."/>
            <person name="Prochnik S.E."/>
        </authorList>
    </citation>
    <scope>NUCLEOTIDE SEQUENCE [LARGE SCALE GENOMIC DNA]</scope>
    <source>
        <strain evidence="5">4086291</strain>
    </source>
</reference>
<dbReference type="InterPro" id="IPR001680">
    <property type="entry name" value="WD40_rpt"/>
</dbReference>
<feature type="compositionally biased region" description="Gly residues" evidence="4">
    <location>
        <begin position="173"/>
        <end position="190"/>
    </location>
</feature>
<organism evidence="5 6">
    <name type="scientific">Porphyra umbilicalis</name>
    <name type="common">Purple laver</name>
    <name type="synonym">Red alga</name>
    <dbReference type="NCBI Taxonomy" id="2786"/>
    <lineage>
        <taxon>Eukaryota</taxon>
        <taxon>Rhodophyta</taxon>
        <taxon>Bangiophyceae</taxon>
        <taxon>Bangiales</taxon>
        <taxon>Bangiaceae</taxon>
        <taxon>Porphyra</taxon>
    </lineage>
</organism>
<dbReference type="AlphaFoldDB" id="A0A1X6NPZ3"/>
<keyword evidence="2" id="KW-0677">Repeat</keyword>
<evidence type="ECO:0000256" key="4">
    <source>
        <dbReference type="SAM" id="MobiDB-lite"/>
    </source>
</evidence>
<dbReference type="PROSITE" id="PS50082">
    <property type="entry name" value="WD_REPEATS_2"/>
    <property type="match status" value="1"/>
</dbReference>
<dbReference type="InterPro" id="IPR050505">
    <property type="entry name" value="WDR55/POC1"/>
</dbReference>
<protein>
    <submittedName>
        <fullName evidence="5">Uncharacterized protein</fullName>
    </submittedName>
</protein>
<dbReference type="Pfam" id="PF00400">
    <property type="entry name" value="WD40"/>
    <property type="match status" value="1"/>
</dbReference>
<evidence type="ECO:0000256" key="1">
    <source>
        <dbReference type="ARBA" id="ARBA00022574"/>
    </source>
</evidence>
<dbReference type="SUPFAM" id="SSF50998">
    <property type="entry name" value="Quinoprotein alcohol dehydrogenase-like"/>
    <property type="match status" value="1"/>
</dbReference>